<feature type="non-terminal residue" evidence="1">
    <location>
        <position position="63"/>
    </location>
</feature>
<dbReference type="AlphaFoldDB" id="A0A9P6WG57"/>
<reference evidence="1" key="1">
    <citation type="submission" date="2020-11" db="EMBL/GenBank/DDBJ databases">
        <title>Kefir isolates.</title>
        <authorList>
            <person name="Marcisauskas S."/>
            <person name="Kim Y."/>
            <person name="Blasche S."/>
        </authorList>
    </citation>
    <scope>NUCLEOTIDE SEQUENCE</scope>
    <source>
        <strain evidence="1">Olga-1</strain>
    </source>
</reference>
<evidence type="ECO:0000313" key="2">
    <source>
        <dbReference type="Proteomes" id="UP000697127"/>
    </source>
</evidence>
<dbReference type="EMBL" id="PUHW01000605">
    <property type="protein sequence ID" value="KAG0686322.1"/>
    <property type="molecule type" value="Genomic_DNA"/>
</dbReference>
<gene>
    <name evidence="1" type="ORF">C6P40_004480</name>
</gene>
<organism evidence="1 2">
    <name type="scientific">Pichia californica</name>
    <dbReference type="NCBI Taxonomy" id="460514"/>
    <lineage>
        <taxon>Eukaryota</taxon>
        <taxon>Fungi</taxon>
        <taxon>Dikarya</taxon>
        <taxon>Ascomycota</taxon>
        <taxon>Saccharomycotina</taxon>
        <taxon>Pichiomycetes</taxon>
        <taxon>Pichiales</taxon>
        <taxon>Pichiaceae</taxon>
        <taxon>Pichia</taxon>
    </lineage>
</organism>
<keyword evidence="2" id="KW-1185">Reference proteome</keyword>
<dbReference type="Proteomes" id="UP000697127">
    <property type="component" value="Unassembled WGS sequence"/>
</dbReference>
<accession>A0A9P6WG57</accession>
<comment type="caution">
    <text evidence="1">The sequence shown here is derived from an EMBL/GenBank/DDBJ whole genome shotgun (WGS) entry which is preliminary data.</text>
</comment>
<proteinExistence type="predicted"/>
<sequence length="63" mass="7613">MKIYIKTLLNAKENNYYICYINRVDTDIDSDIIEEEQHLNTDVEINTPNINRLREKIINYFCD</sequence>
<name>A0A9P6WG57_9ASCO</name>
<evidence type="ECO:0000313" key="1">
    <source>
        <dbReference type="EMBL" id="KAG0686322.1"/>
    </source>
</evidence>
<protein>
    <submittedName>
        <fullName evidence="1">Uncharacterized protein</fullName>
    </submittedName>
</protein>